<keyword evidence="1" id="KW-0812">Transmembrane</keyword>
<name>A0AAD8JRS6_TARER</name>
<evidence type="ECO:0000256" key="1">
    <source>
        <dbReference type="SAM" id="Phobius"/>
    </source>
</evidence>
<sequence length="543" mass="62619">MGLSSENGGAERLLICWSVLLFCLHIAVMALLTSNPKQEKRNWLDIPYDVTVNILNRLGVIDRLENAQNVCTVWHAIVRSQGQLVDFTLMYPCRDFLSYVADRSSQLRRLELAYDYFSGRFIDVVMKFPLLEELNLYSPGRLRVRRSDERYIMRYNRVAIAIGQNLHELRHLELIGNAMTNVGLELLSKILRYLFLTSFNRTSGNDFQMMASLTTSNLKQEERNWLDLPNDVTTNILSRVGMIDILENAQKVCMAWRKISKDPAMWKVINMNDLLSLVAKRTAASMFKHVVDRSQGHLVDITIAYDFSGELFFYAADRASQLKRLEVASSIFFGNLTRDALMKFPLLEELNLYLINISKEEIETLGRYCPLLRTLKVNERACCSHMISIDERPLMHLNEMAIAIGQHLVELRHLELIGNRMTNTGLQAILDNCHHLETLDLRACFNIVLKGDLEKKCSEQIKHLKLPKDSIEGCPYICETDSEASDEGYYIFGADIYGYDSSELYDRPDEDDYNFANNFDEYDIDAYNDAVYEELSRQNNRPL</sequence>
<dbReference type="PANTHER" id="PTHR38926:SF80">
    <property type="entry name" value="F-BOX DOMAIN, LEUCINE-RICH REPEAT DOMAIN SUPERFAMILY"/>
    <property type="match status" value="1"/>
</dbReference>
<proteinExistence type="predicted"/>
<keyword evidence="1" id="KW-0472">Membrane</keyword>
<reference evidence="3" key="1">
    <citation type="journal article" date="2023" name="bioRxiv">
        <title>Improved chromosome-level genome assembly for marigold (Tagetes erecta).</title>
        <authorList>
            <person name="Jiang F."/>
            <person name="Yuan L."/>
            <person name="Wang S."/>
            <person name="Wang H."/>
            <person name="Xu D."/>
            <person name="Wang A."/>
            <person name="Fan W."/>
        </authorList>
    </citation>
    <scope>NUCLEOTIDE SEQUENCE</scope>
    <source>
        <strain evidence="3">WSJ</strain>
        <tissue evidence="3">Leaf</tissue>
    </source>
</reference>
<organism evidence="3 4">
    <name type="scientific">Tagetes erecta</name>
    <name type="common">African marigold</name>
    <dbReference type="NCBI Taxonomy" id="13708"/>
    <lineage>
        <taxon>Eukaryota</taxon>
        <taxon>Viridiplantae</taxon>
        <taxon>Streptophyta</taxon>
        <taxon>Embryophyta</taxon>
        <taxon>Tracheophyta</taxon>
        <taxon>Spermatophyta</taxon>
        <taxon>Magnoliopsida</taxon>
        <taxon>eudicotyledons</taxon>
        <taxon>Gunneridae</taxon>
        <taxon>Pentapetalae</taxon>
        <taxon>asterids</taxon>
        <taxon>campanulids</taxon>
        <taxon>Asterales</taxon>
        <taxon>Asteraceae</taxon>
        <taxon>Asteroideae</taxon>
        <taxon>Heliantheae alliance</taxon>
        <taxon>Tageteae</taxon>
        <taxon>Tagetes</taxon>
    </lineage>
</organism>
<dbReference type="PROSITE" id="PS50181">
    <property type="entry name" value="FBOX"/>
    <property type="match status" value="1"/>
</dbReference>
<dbReference type="SUPFAM" id="SSF81383">
    <property type="entry name" value="F-box domain"/>
    <property type="match status" value="2"/>
</dbReference>
<dbReference type="InterPro" id="IPR036047">
    <property type="entry name" value="F-box-like_dom_sf"/>
</dbReference>
<evidence type="ECO:0000259" key="2">
    <source>
        <dbReference type="PROSITE" id="PS50181"/>
    </source>
</evidence>
<dbReference type="PANTHER" id="PTHR38926">
    <property type="entry name" value="F-BOX DOMAIN CONTAINING PROTEIN, EXPRESSED"/>
    <property type="match status" value="1"/>
</dbReference>
<dbReference type="SUPFAM" id="SSF52047">
    <property type="entry name" value="RNI-like"/>
    <property type="match status" value="1"/>
</dbReference>
<evidence type="ECO:0000313" key="3">
    <source>
        <dbReference type="EMBL" id="KAK1409569.1"/>
    </source>
</evidence>
<dbReference type="EMBL" id="JAUHHV010000010">
    <property type="protein sequence ID" value="KAK1409569.1"/>
    <property type="molecule type" value="Genomic_DNA"/>
</dbReference>
<accession>A0AAD8JRS6</accession>
<keyword evidence="1" id="KW-1133">Transmembrane helix</keyword>
<dbReference type="SMART" id="SM00256">
    <property type="entry name" value="FBOX"/>
    <property type="match status" value="2"/>
</dbReference>
<feature type="transmembrane region" description="Helical" evidence="1">
    <location>
        <begin position="12"/>
        <end position="32"/>
    </location>
</feature>
<dbReference type="Pfam" id="PF00646">
    <property type="entry name" value="F-box"/>
    <property type="match status" value="1"/>
</dbReference>
<keyword evidence="4" id="KW-1185">Reference proteome</keyword>
<dbReference type="Gene3D" id="3.80.10.10">
    <property type="entry name" value="Ribonuclease Inhibitor"/>
    <property type="match status" value="2"/>
</dbReference>
<dbReference type="CDD" id="cd22164">
    <property type="entry name" value="F-box_AtSKIP19-like"/>
    <property type="match status" value="2"/>
</dbReference>
<dbReference type="InterPro" id="IPR032675">
    <property type="entry name" value="LRR_dom_sf"/>
</dbReference>
<dbReference type="AlphaFoldDB" id="A0AAD8JRS6"/>
<evidence type="ECO:0000313" key="4">
    <source>
        <dbReference type="Proteomes" id="UP001229421"/>
    </source>
</evidence>
<gene>
    <name evidence="3" type="ORF">QVD17_36096</name>
</gene>
<dbReference type="Gene3D" id="1.20.1280.50">
    <property type="match status" value="1"/>
</dbReference>
<dbReference type="InterPro" id="IPR001810">
    <property type="entry name" value="F-box_dom"/>
</dbReference>
<protein>
    <recommendedName>
        <fullName evidence="2">F-box domain-containing protein</fullName>
    </recommendedName>
</protein>
<comment type="caution">
    <text evidence="3">The sequence shown here is derived from an EMBL/GenBank/DDBJ whole genome shotgun (WGS) entry which is preliminary data.</text>
</comment>
<dbReference type="Pfam" id="PF12937">
    <property type="entry name" value="F-box-like"/>
    <property type="match status" value="1"/>
</dbReference>
<feature type="domain" description="F-box" evidence="2">
    <location>
        <begin position="222"/>
        <end position="269"/>
    </location>
</feature>
<dbReference type="Proteomes" id="UP001229421">
    <property type="component" value="Unassembled WGS sequence"/>
</dbReference>